<dbReference type="AlphaFoldDB" id="A0A923EEC6"/>
<sequence length="331" mass="39482">MENLNKMVTTINNLDTLVSIYDKVNLNIYIETEEYIYYIDASQDYKLYRIFKYDGKKETIVDYKVENFVITKNNIFYTIKHERKITLIKCDLEGKNTYIVCKYLSYSNAYCIHNEIIYYCENHNFRNYIKSMPLNNGIISTIHESVGCVCDLHYFEDHIYYRRKNYPYKGEEVLKKINISSKPKDDVVETFYNAVYFYKNYMIYKCKNSSLAVIKNLETGKKVYEMNQCNNTLGIFNKYILFTYEGFTDVEAKYVKNMLYMLNIETFSVSKLTDCNVSKAQIIDNYIYYKIKDKDSKIYRQNINGEDKKVINLSNKYSSMKALNKLLFMIK</sequence>
<dbReference type="Pfam" id="PF16472">
    <property type="entry name" value="DUF5050"/>
    <property type="match status" value="1"/>
</dbReference>
<comment type="caution">
    <text evidence="2">The sequence shown here is derived from an EMBL/GenBank/DDBJ whole genome shotgun (WGS) entry which is preliminary data.</text>
</comment>
<dbReference type="InterPro" id="IPR032485">
    <property type="entry name" value="LRP1-like_beta_prop"/>
</dbReference>
<dbReference type="Proteomes" id="UP000563151">
    <property type="component" value="Unassembled WGS sequence"/>
</dbReference>
<dbReference type="RefSeq" id="WP_173680392.1">
    <property type="nucleotide sequence ID" value="NZ_JAAZWO010000026.1"/>
</dbReference>
<evidence type="ECO:0000259" key="1">
    <source>
        <dbReference type="Pfam" id="PF16472"/>
    </source>
</evidence>
<organism evidence="2 3">
    <name type="scientific">Clostridium tetanomorphum</name>
    <dbReference type="NCBI Taxonomy" id="1553"/>
    <lineage>
        <taxon>Bacteria</taxon>
        <taxon>Bacillati</taxon>
        <taxon>Bacillota</taxon>
        <taxon>Clostridia</taxon>
        <taxon>Eubacteriales</taxon>
        <taxon>Clostridiaceae</taxon>
        <taxon>Clostridium</taxon>
    </lineage>
</organism>
<name>A0A923EEC6_CLOTT</name>
<keyword evidence="3" id="KW-1185">Reference proteome</keyword>
<protein>
    <submittedName>
        <fullName evidence="2">DUF5050 domain-containing protein</fullName>
    </submittedName>
</protein>
<gene>
    <name evidence="2" type="ORF">HGG79_16370</name>
</gene>
<feature type="domain" description="Prolow-density lipoprotein receptor-related protein 1-like beta-propeller" evidence="1">
    <location>
        <begin position="19"/>
        <end position="127"/>
    </location>
</feature>
<dbReference type="EMBL" id="JAAZWO010000026">
    <property type="protein sequence ID" value="MBC2399333.1"/>
    <property type="molecule type" value="Genomic_DNA"/>
</dbReference>
<proteinExistence type="predicted"/>
<reference evidence="2 3" key="1">
    <citation type="submission" date="2020-04" db="EMBL/GenBank/DDBJ databases">
        <title>Genomic insights into acetone-butanol-ethanol (ABE) fermentation by sequencing solventogenic clostridia strains.</title>
        <authorList>
            <person name="Brown S."/>
        </authorList>
    </citation>
    <scope>NUCLEOTIDE SEQUENCE [LARGE SCALE GENOMIC DNA]</scope>
    <source>
        <strain evidence="2 3">DJ011</strain>
    </source>
</reference>
<evidence type="ECO:0000313" key="2">
    <source>
        <dbReference type="EMBL" id="MBC2399333.1"/>
    </source>
</evidence>
<accession>A0A923EEC6</accession>
<evidence type="ECO:0000313" key="3">
    <source>
        <dbReference type="Proteomes" id="UP000563151"/>
    </source>
</evidence>